<dbReference type="RefSeq" id="WP_111647406.1">
    <property type="nucleotide sequence ID" value="NZ_JACHWI010000003.1"/>
</dbReference>
<reference evidence="2 3" key="1">
    <citation type="submission" date="2018-06" db="EMBL/GenBank/DDBJ databases">
        <title>Genomic Encyclopedia of Type Strains, Phase III (KMG-III): the genomes of soil and plant-associated and newly described type strains.</title>
        <authorList>
            <person name="Whitman W."/>
        </authorList>
    </citation>
    <scope>NUCLEOTIDE SEQUENCE [LARGE SCALE GENOMIC DNA]</scope>
    <source>
        <strain evidence="2 3">CGMCC 4.7090</strain>
    </source>
</reference>
<evidence type="ECO:0000313" key="2">
    <source>
        <dbReference type="EMBL" id="RAK42221.1"/>
    </source>
</evidence>
<keyword evidence="1" id="KW-0812">Transmembrane</keyword>
<protein>
    <recommendedName>
        <fullName evidence="4">DUF4760 domain-containing protein</fullName>
    </recommendedName>
</protein>
<keyword evidence="1" id="KW-0472">Membrane</keyword>
<gene>
    <name evidence="2" type="ORF">B0I29_10246</name>
</gene>
<dbReference type="EMBL" id="QLMJ01000002">
    <property type="protein sequence ID" value="RAK42221.1"/>
    <property type="molecule type" value="Genomic_DNA"/>
</dbReference>
<dbReference type="OrthoDB" id="4217553at2"/>
<proteinExistence type="predicted"/>
<sequence length="168" mass="19501">MSVNWDAVGAVSDGISATIVTIACVYAYFQLREARVNRHLTALLAFQEKYHSIEAREFRRRLLSKEFGSPEEFDADRLSREDFHRFWQMLDQLEVLGVLVEKRHIDIDLVIACFHRSPPMVWAAVKPYIEARRATASPLESVHLENLVQRYRRSAGLPADFWDRLGVR</sequence>
<name>A0A327ZIW5_9ACTN</name>
<organism evidence="2 3">
    <name type="scientific">Actinoplanes lutulentus</name>
    <dbReference type="NCBI Taxonomy" id="1287878"/>
    <lineage>
        <taxon>Bacteria</taxon>
        <taxon>Bacillati</taxon>
        <taxon>Actinomycetota</taxon>
        <taxon>Actinomycetes</taxon>
        <taxon>Micromonosporales</taxon>
        <taxon>Micromonosporaceae</taxon>
        <taxon>Actinoplanes</taxon>
    </lineage>
</organism>
<dbReference type="Pfam" id="PF15956">
    <property type="entry name" value="DUF4760"/>
    <property type="match status" value="1"/>
</dbReference>
<evidence type="ECO:0000256" key="1">
    <source>
        <dbReference type="SAM" id="Phobius"/>
    </source>
</evidence>
<feature type="transmembrane region" description="Helical" evidence="1">
    <location>
        <begin position="6"/>
        <end position="29"/>
    </location>
</feature>
<dbReference type="InterPro" id="IPR031876">
    <property type="entry name" value="DUF4760"/>
</dbReference>
<evidence type="ECO:0000313" key="3">
    <source>
        <dbReference type="Proteomes" id="UP000249341"/>
    </source>
</evidence>
<evidence type="ECO:0008006" key="4">
    <source>
        <dbReference type="Google" id="ProtNLM"/>
    </source>
</evidence>
<comment type="caution">
    <text evidence="2">The sequence shown here is derived from an EMBL/GenBank/DDBJ whole genome shotgun (WGS) entry which is preliminary data.</text>
</comment>
<keyword evidence="1" id="KW-1133">Transmembrane helix</keyword>
<keyword evidence="3" id="KW-1185">Reference proteome</keyword>
<dbReference type="AlphaFoldDB" id="A0A327ZIW5"/>
<dbReference type="Proteomes" id="UP000249341">
    <property type="component" value="Unassembled WGS sequence"/>
</dbReference>
<accession>A0A327ZIW5</accession>